<organism evidence="1 2">
    <name type="scientific">Dryococelus australis</name>
    <dbReference type="NCBI Taxonomy" id="614101"/>
    <lineage>
        <taxon>Eukaryota</taxon>
        <taxon>Metazoa</taxon>
        <taxon>Ecdysozoa</taxon>
        <taxon>Arthropoda</taxon>
        <taxon>Hexapoda</taxon>
        <taxon>Insecta</taxon>
        <taxon>Pterygota</taxon>
        <taxon>Neoptera</taxon>
        <taxon>Polyneoptera</taxon>
        <taxon>Phasmatodea</taxon>
        <taxon>Verophasmatodea</taxon>
        <taxon>Anareolatae</taxon>
        <taxon>Phasmatidae</taxon>
        <taxon>Eurycanthinae</taxon>
        <taxon>Dryococelus</taxon>
    </lineage>
</organism>
<proteinExistence type="predicted"/>
<evidence type="ECO:0000313" key="1">
    <source>
        <dbReference type="EMBL" id="KAJ8879023.1"/>
    </source>
</evidence>
<gene>
    <name evidence="1" type="ORF">PR048_019629</name>
</gene>
<name>A0ABQ9H4C0_9NEOP</name>
<dbReference type="EMBL" id="JARBHB010000007">
    <property type="protein sequence ID" value="KAJ8879023.1"/>
    <property type="molecule type" value="Genomic_DNA"/>
</dbReference>
<protein>
    <submittedName>
        <fullName evidence="1">Uncharacterized protein</fullName>
    </submittedName>
</protein>
<sequence length="343" mass="36848">MQLNTSQAKPDFGMIRITAGEGGGSTTSTFSPTCYSSKVVPASTKLTLDLEELPQTVNGMSSNRHTNVPNQSSVQQETFYNIDNGAGHRISSCHTGEPPQSEYRPHVQDRHKVQVTADTKQATSHSWGKCKFAGEAMQNCNARNWSTNTSPNPDTPGLNNFSSHHGLPTTAHETAVCHSSLPDEAGLASEMLRICVENIWYGSWRHRTRPVSRQGPTLQANPADWVPLSCVWVTYLMLGESRLSGYSFRGTIARPENNTGLVGRYYSLVTKSWLGTKSGSDSFTLCGAGLGGGTAGWLLCLAGIFTAPGSTALVALDWGLGFTCEGLGFVSCLKILVTAGVRV</sequence>
<comment type="caution">
    <text evidence="1">The sequence shown here is derived from an EMBL/GenBank/DDBJ whole genome shotgun (WGS) entry which is preliminary data.</text>
</comment>
<keyword evidence="2" id="KW-1185">Reference proteome</keyword>
<accession>A0ABQ9H4C0</accession>
<dbReference type="Proteomes" id="UP001159363">
    <property type="component" value="Chromosome 6"/>
</dbReference>
<evidence type="ECO:0000313" key="2">
    <source>
        <dbReference type="Proteomes" id="UP001159363"/>
    </source>
</evidence>
<reference evidence="1 2" key="1">
    <citation type="submission" date="2023-02" db="EMBL/GenBank/DDBJ databases">
        <title>LHISI_Scaffold_Assembly.</title>
        <authorList>
            <person name="Stuart O.P."/>
            <person name="Cleave R."/>
            <person name="Magrath M.J.L."/>
            <person name="Mikheyev A.S."/>
        </authorList>
    </citation>
    <scope>NUCLEOTIDE SEQUENCE [LARGE SCALE GENOMIC DNA]</scope>
    <source>
        <strain evidence="1">Daus_M_001</strain>
        <tissue evidence="1">Leg muscle</tissue>
    </source>
</reference>